<dbReference type="EMBL" id="JACSEA010000004">
    <property type="protein sequence ID" value="KAF7402943.1"/>
    <property type="molecule type" value="Genomic_DNA"/>
</dbReference>
<comment type="caution">
    <text evidence="4">The sequence shown here is derived from an EMBL/GenBank/DDBJ whole genome shotgun (WGS) entry which is preliminary data.</text>
</comment>
<organism evidence="4 5">
    <name type="scientific">Vespula vulgaris</name>
    <name type="common">Yellow jacket</name>
    <name type="synonym">Wasp</name>
    <dbReference type="NCBI Taxonomy" id="7454"/>
    <lineage>
        <taxon>Eukaryota</taxon>
        <taxon>Metazoa</taxon>
        <taxon>Ecdysozoa</taxon>
        <taxon>Arthropoda</taxon>
        <taxon>Hexapoda</taxon>
        <taxon>Insecta</taxon>
        <taxon>Pterygota</taxon>
        <taxon>Neoptera</taxon>
        <taxon>Endopterygota</taxon>
        <taxon>Hymenoptera</taxon>
        <taxon>Apocrita</taxon>
        <taxon>Aculeata</taxon>
        <taxon>Vespoidea</taxon>
        <taxon>Vespidae</taxon>
        <taxon>Vespinae</taxon>
        <taxon>Vespula</taxon>
    </lineage>
</organism>
<accession>A0A834KA75</accession>
<dbReference type="PANTHER" id="PTHR32083">
    <property type="entry name" value="CILIA AND FLAGELLA-ASSOCIATED PROTEIN 58-RELATED"/>
    <property type="match status" value="1"/>
</dbReference>
<reference evidence="4" key="1">
    <citation type="journal article" date="2020" name="G3 (Bethesda)">
        <title>High-Quality Assemblies for Three Invasive Social Wasps from the &lt;i&gt;Vespula&lt;/i&gt; Genus.</title>
        <authorList>
            <person name="Harrop T.W.R."/>
            <person name="Guhlin J."/>
            <person name="McLaughlin G.M."/>
            <person name="Permina E."/>
            <person name="Stockwell P."/>
            <person name="Gilligan J."/>
            <person name="Le Lec M.F."/>
            <person name="Gruber M.A.M."/>
            <person name="Quinn O."/>
            <person name="Lovegrove M."/>
            <person name="Duncan E.J."/>
            <person name="Remnant E.J."/>
            <person name="Van Eeckhoven J."/>
            <person name="Graham B."/>
            <person name="Knapp R.A."/>
            <person name="Langford K.W."/>
            <person name="Kronenberg Z."/>
            <person name="Press M.O."/>
            <person name="Eacker S.M."/>
            <person name="Wilson-Rankin E.E."/>
            <person name="Purcell J."/>
            <person name="Lester P.J."/>
            <person name="Dearden P.K."/>
        </authorList>
    </citation>
    <scope>NUCLEOTIDE SEQUENCE</scope>
    <source>
        <strain evidence="4">Marl-1</strain>
    </source>
</reference>
<dbReference type="GO" id="GO:0005856">
    <property type="term" value="C:cytoskeleton"/>
    <property type="evidence" value="ECO:0007669"/>
    <property type="project" value="TreeGrafter"/>
</dbReference>
<feature type="compositionally biased region" description="Polar residues" evidence="3">
    <location>
        <begin position="657"/>
        <end position="669"/>
    </location>
</feature>
<feature type="compositionally biased region" description="Low complexity" evidence="3">
    <location>
        <begin position="637"/>
        <end position="656"/>
    </location>
</feature>
<feature type="region of interest" description="Disordered" evidence="3">
    <location>
        <begin position="637"/>
        <end position="669"/>
    </location>
</feature>
<protein>
    <recommendedName>
        <fullName evidence="6">Rootletin</fullName>
    </recommendedName>
</protein>
<proteinExistence type="predicted"/>
<dbReference type="PANTHER" id="PTHR32083:SF48">
    <property type="entry name" value="TRANS-GOLGI NETWORK-LOCALIZED SYP41-INTERACTING PROTEIN 1"/>
    <property type="match status" value="1"/>
</dbReference>
<dbReference type="Gene3D" id="1.10.287.1490">
    <property type="match status" value="1"/>
</dbReference>
<sequence>MEHLSNCRPQAVKVRQGCPMGRVRALDAQLSQLEVAKKEVEQKLSSIGLTLRRIAGIQMDGSVNMPFKLMSPSRRWSPARGHEHGDSSKDIVIDVDPEAVRRGMRSLMQQVAQIERERDDYKTELCSLKTQLSEYQENQTKVDERLNNLLANMRTIQEEKNSLEARMSQRETSHQSQMDMLQQKTDECDQLREKVLNLEMIVNSDTEEKNLYEEKLEKMKQTLNRMENERRNLQEELNKSEARATKLELQRMSLEGDLQRLQMMLQEREANIQKLQDRCETQNRTTAGLEERCASLKSTIEQLNLALEKSFNTESELKNEINILQRNLMETTTCSQNNNEKLKQLQKQLSNTENERRVLAERLDSIQQSLSDLRHMNQNLQDQVARLQTELANNEVQRSGLEAQLRLTKWPQEGGADKDEDLMRQLQIVQREKSEMRGKLDALNDKVKLLETEKRTLENQVSTLKSVGTRSKSYERPEKAHIELLGSSYSFDNLEQENRELRLKIRRLETQLAEKEAELIRAKSIYTHSHSILESSRDRTGEIERLRAAQLQAEKLLEAREQSHRQQVIRLENQIQLLREQLNQEIKRRQLYVLRSSRAGREMQQLRQALGDSLRTVAQDPSLDAVLLEHEARKLDSTLTSTTSLPPSLALAPPSTYDRSSTPSRLEKT</sequence>
<evidence type="ECO:0000313" key="4">
    <source>
        <dbReference type="EMBL" id="KAF7402943.1"/>
    </source>
</evidence>
<feature type="coiled-coil region" evidence="2">
    <location>
        <begin position="491"/>
        <end position="588"/>
    </location>
</feature>
<name>A0A834KA75_VESVU</name>
<keyword evidence="1 2" id="KW-0175">Coiled coil</keyword>
<dbReference type="SUPFAM" id="SSF57997">
    <property type="entry name" value="Tropomyosin"/>
    <property type="match status" value="2"/>
</dbReference>
<dbReference type="AlphaFoldDB" id="A0A834KA75"/>
<evidence type="ECO:0000256" key="3">
    <source>
        <dbReference type="SAM" id="MobiDB-lite"/>
    </source>
</evidence>
<evidence type="ECO:0008006" key="6">
    <source>
        <dbReference type="Google" id="ProtNLM"/>
    </source>
</evidence>
<feature type="coiled-coil region" evidence="2">
    <location>
        <begin position="104"/>
        <end position="467"/>
    </location>
</feature>
<evidence type="ECO:0000313" key="5">
    <source>
        <dbReference type="Proteomes" id="UP000614350"/>
    </source>
</evidence>
<keyword evidence="5" id="KW-1185">Reference proteome</keyword>
<evidence type="ECO:0000256" key="1">
    <source>
        <dbReference type="ARBA" id="ARBA00023054"/>
    </source>
</evidence>
<evidence type="ECO:0000256" key="2">
    <source>
        <dbReference type="SAM" id="Coils"/>
    </source>
</evidence>
<gene>
    <name evidence="4" type="ORF">HZH66_005210</name>
</gene>
<dbReference type="Proteomes" id="UP000614350">
    <property type="component" value="Unassembled WGS sequence"/>
</dbReference>
<dbReference type="Gene3D" id="1.20.5.170">
    <property type="match status" value="1"/>
</dbReference>